<evidence type="ECO:0000313" key="2">
    <source>
        <dbReference type="Proteomes" id="UP000198287"/>
    </source>
</evidence>
<dbReference type="Proteomes" id="UP000198287">
    <property type="component" value="Unassembled WGS sequence"/>
</dbReference>
<comment type="caution">
    <text evidence="1">The sequence shown here is derived from an EMBL/GenBank/DDBJ whole genome shotgun (WGS) entry which is preliminary data.</text>
</comment>
<protein>
    <submittedName>
        <fullName evidence="1">Uncharacterized protein</fullName>
    </submittedName>
</protein>
<proteinExistence type="predicted"/>
<keyword evidence="2" id="KW-1185">Reference proteome</keyword>
<reference evidence="1 2" key="1">
    <citation type="submission" date="2015-12" db="EMBL/GenBank/DDBJ databases">
        <title>The genome of Folsomia candida.</title>
        <authorList>
            <person name="Faddeeva A."/>
            <person name="Derks M.F."/>
            <person name="Anvar Y."/>
            <person name="Smit S."/>
            <person name="Van Straalen N."/>
            <person name="Roelofs D."/>
        </authorList>
    </citation>
    <scope>NUCLEOTIDE SEQUENCE [LARGE SCALE GENOMIC DNA]</scope>
    <source>
        <strain evidence="1 2">VU population</strain>
        <tissue evidence="1">Whole body</tissue>
    </source>
</reference>
<evidence type="ECO:0000313" key="1">
    <source>
        <dbReference type="EMBL" id="OXA37887.1"/>
    </source>
</evidence>
<gene>
    <name evidence="1" type="ORF">Fcan01_27375</name>
</gene>
<accession>A0A226CZI2</accession>
<name>A0A226CZI2_FOLCA</name>
<sequence length="335" mass="38414">MHMEIGNLLAGLSTCDVQLIWEAPMLRDTFPVSSLPYTLLFMTSYATVDLKYLPRNVTMPYSIDIAESRVAPCKISLLLPTMYQGPKINFIQWLHAFQRRHLYFLTTIHKRFGGTNLYISQPNQFMILVRGDDIADEQVDEFLTSGQLYFRGGQFENLGIVTTHEEHGIELCVLIQGSRPSLASMKCKLVKDGGISEILLAQLTTYTLSWGGIFYPQEESRVRAVMGYNYMIHLIVTAANASTEVYKLIGEEYEFVPMIFPDGRVYAFSTEIVTSFKGMRFLSCYIENFISFQFYWIPFQSELRIAISISYHIDILKPSSHQDLDATRNLWHGCH</sequence>
<organism evidence="1 2">
    <name type="scientific">Folsomia candida</name>
    <name type="common">Springtail</name>
    <dbReference type="NCBI Taxonomy" id="158441"/>
    <lineage>
        <taxon>Eukaryota</taxon>
        <taxon>Metazoa</taxon>
        <taxon>Ecdysozoa</taxon>
        <taxon>Arthropoda</taxon>
        <taxon>Hexapoda</taxon>
        <taxon>Collembola</taxon>
        <taxon>Entomobryomorpha</taxon>
        <taxon>Isotomoidea</taxon>
        <taxon>Isotomidae</taxon>
        <taxon>Proisotominae</taxon>
        <taxon>Folsomia</taxon>
    </lineage>
</organism>
<dbReference type="AlphaFoldDB" id="A0A226CZI2"/>
<dbReference type="EMBL" id="LNIX01000051">
    <property type="protein sequence ID" value="OXA37887.1"/>
    <property type="molecule type" value="Genomic_DNA"/>
</dbReference>